<dbReference type="AlphaFoldDB" id="A0A1G9SE19"/>
<name>A0A1G9SE19_9ACTN</name>
<accession>A0A1G9SE19</accession>
<dbReference type="Gene3D" id="3.40.50.150">
    <property type="entry name" value="Vaccinia Virus protein VP39"/>
    <property type="match status" value="1"/>
</dbReference>
<organism evidence="3 4">
    <name type="scientific">Geodermatophilus siccatus</name>
    <dbReference type="NCBI Taxonomy" id="1137991"/>
    <lineage>
        <taxon>Bacteria</taxon>
        <taxon>Bacillati</taxon>
        <taxon>Actinomycetota</taxon>
        <taxon>Actinomycetes</taxon>
        <taxon>Geodermatophilales</taxon>
        <taxon>Geodermatophilaceae</taxon>
        <taxon>Geodermatophilus</taxon>
    </lineage>
</organism>
<evidence type="ECO:0000256" key="1">
    <source>
        <dbReference type="ARBA" id="ARBA00022679"/>
    </source>
</evidence>
<evidence type="ECO:0000259" key="2">
    <source>
        <dbReference type="Pfam" id="PF13649"/>
    </source>
</evidence>
<keyword evidence="1 3" id="KW-0808">Transferase</keyword>
<sequence length="214" mass="22863">MEHSAHQGHGEMRFDEASWEERYRTAPALWSGRANPQLVAEAAGLTPGRALDAGSGEGGDALWLAGRGWRVTAVDFSTVALARAAAQADRLGPEAAERVEWVHADLTRWAPRTSAFDLVSAQYFHLPPQDRDAAFARLAAAVAPGGSLLVVGHRPSELHAGSPEMFFTAEQVAATLDPAAWDVVVCEDRPRTAAGPAGRELPVADTVLLARRRA</sequence>
<proteinExistence type="predicted"/>
<dbReference type="Proteomes" id="UP000198680">
    <property type="component" value="Unassembled WGS sequence"/>
</dbReference>
<dbReference type="EMBL" id="FNHE01000005">
    <property type="protein sequence ID" value="SDM33689.1"/>
    <property type="molecule type" value="Genomic_DNA"/>
</dbReference>
<dbReference type="STRING" id="1137991.SAMN05660642_02195"/>
<dbReference type="OrthoDB" id="9786503at2"/>
<keyword evidence="4" id="KW-1185">Reference proteome</keyword>
<reference evidence="4" key="1">
    <citation type="submission" date="2016-10" db="EMBL/GenBank/DDBJ databases">
        <authorList>
            <person name="Varghese N."/>
            <person name="Submissions S."/>
        </authorList>
    </citation>
    <scope>NUCLEOTIDE SEQUENCE [LARGE SCALE GENOMIC DNA]</scope>
    <source>
        <strain evidence="4">DSM 45419</strain>
    </source>
</reference>
<evidence type="ECO:0000313" key="3">
    <source>
        <dbReference type="EMBL" id="SDM33689.1"/>
    </source>
</evidence>
<dbReference type="InterPro" id="IPR041698">
    <property type="entry name" value="Methyltransf_25"/>
</dbReference>
<feature type="domain" description="Methyltransferase" evidence="2">
    <location>
        <begin position="51"/>
        <end position="146"/>
    </location>
</feature>
<dbReference type="RefSeq" id="WP_091217729.1">
    <property type="nucleotide sequence ID" value="NZ_FNHE01000005.1"/>
</dbReference>
<dbReference type="CDD" id="cd02440">
    <property type="entry name" value="AdoMet_MTases"/>
    <property type="match status" value="1"/>
</dbReference>
<dbReference type="Pfam" id="PF13649">
    <property type="entry name" value="Methyltransf_25"/>
    <property type="match status" value="1"/>
</dbReference>
<gene>
    <name evidence="3" type="ORF">SAMN05660642_02195</name>
</gene>
<dbReference type="SUPFAM" id="SSF53335">
    <property type="entry name" value="S-adenosyl-L-methionine-dependent methyltransferases"/>
    <property type="match status" value="1"/>
</dbReference>
<protein>
    <submittedName>
        <fullName evidence="3">Methyltransferase domain-containing protein</fullName>
    </submittedName>
</protein>
<dbReference type="InterPro" id="IPR029063">
    <property type="entry name" value="SAM-dependent_MTases_sf"/>
</dbReference>
<keyword evidence="3" id="KW-0489">Methyltransferase</keyword>
<dbReference type="GO" id="GO:0008168">
    <property type="term" value="F:methyltransferase activity"/>
    <property type="evidence" value="ECO:0007669"/>
    <property type="project" value="UniProtKB-KW"/>
</dbReference>
<dbReference type="PANTHER" id="PTHR43861:SF3">
    <property type="entry name" value="PUTATIVE (AFU_ORTHOLOGUE AFUA_2G14390)-RELATED"/>
    <property type="match status" value="1"/>
</dbReference>
<dbReference type="PANTHER" id="PTHR43861">
    <property type="entry name" value="TRANS-ACONITATE 2-METHYLTRANSFERASE-RELATED"/>
    <property type="match status" value="1"/>
</dbReference>
<dbReference type="GO" id="GO:0032259">
    <property type="term" value="P:methylation"/>
    <property type="evidence" value="ECO:0007669"/>
    <property type="project" value="UniProtKB-KW"/>
</dbReference>
<evidence type="ECO:0000313" key="4">
    <source>
        <dbReference type="Proteomes" id="UP000198680"/>
    </source>
</evidence>